<feature type="region of interest" description="Disordered" evidence="1">
    <location>
        <begin position="798"/>
        <end position="948"/>
    </location>
</feature>
<dbReference type="PANTHER" id="PTHR21636:SF2">
    <property type="entry name" value="PROTEIN DOK-7"/>
    <property type="match status" value="1"/>
</dbReference>
<dbReference type="InterPro" id="IPR011993">
    <property type="entry name" value="PH-like_dom_sf"/>
</dbReference>
<feature type="compositionally biased region" description="Low complexity" evidence="1">
    <location>
        <begin position="809"/>
        <end position="830"/>
    </location>
</feature>
<evidence type="ECO:0000313" key="4">
    <source>
        <dbReference type="RefSeq" id="XP_013179666.1"/>
    </source>
</evidence>
<dbReference type="KEGG" id="pxu:106126503"/>
<dbReference type="SMART" id="SM01244">
    <property type="entry name" value="IRS"/>
    <property type="match status" value="1"/>
</dbReference>
<dbReference type="Pfam" id="PF02174">
    <property type="entry name" value="IRS"/>
    <property type="match status" value="1"/>
</dbReference>
<dbReference type="InterPro" id="IPR001849">
    <property type="entry name" value="PH_domain"/>
</dbReference>
<dbReference type="InterPro" id="IPR037746">
    <property type="entry name" value="Dok-7"/>
</dbReference>
<dbReference type="PROSITE" id="PS51064">
    <property type="entry name" value="IRS_PTB"/>
    <property type="match status" value="1"/>
</dbReference>
<reference evidence="4" key="1">
    <citation type="submission" date="2025-08" db="UniProtKB">
        <authorList>
            <consortium name="RefSeq"/>
        </authorList>
    </citation>
    <scope>IDENTIFICATION</scope>
</reference>
<dbReference type="GO" id="GO:0019901">
    <property type="term" value="F:protein kinase binding"/>
    <property type="evidence" value="ECO:0007669"/>
    <property type="project" value="InterPro"/>
</dbReference>
<protein>
    <submittedName>
        <fullName evidence="4">Uncharacterized protein LOC106126503</fullName>
    </submittedName>
</protein>
<feature type="domain" description="IRS-type PTB" evidence="3">
    <location>
        <begin position="97"/>
        <end position="211"/>
    </location>
</feature>
<dbReference type="PROSITE" id="PS50003">
    <property type="entry name" value="PH_DOMAIN"/>
    <property type="match status" value="1"/>
</dbReference>
<dbReference type="SUPFAM" id="SSF50729">
    <property type="entry name" value="PH domain-like"/>
    <property type="match status" value="2"/>
</dbReference>
<dbReference type="GO" id="GO:0007528">
    <property type="term" value="P:neuromuscular junction development"/>
    <property type="evidence" value="ECO:0007669"/>
    <property type="project" value="TreeGrafter"/>
</dbReference>
<dbReference type="Proteomes" id="UP000694872">
    <property type="component" value="Unplaced"/>
</dbReference>
<dbReference type="SMART" id="SM00233">
    <property type="entry name" value="PH"/>
    <property type="match status" value="1"/>
</dbReference>
<dbReference type="PANTHER" id="PTHR21636">
    <property type="entry name" value="PROTEIN DOK-7"/>
    <property type="match status" value="1"/>
</dbReference>
<gene>
    <name evidence="4" type="primary">LOC106126503</name>
</gene>
<feature type="compositionally biased region" description="Polar residues" evidence="1">
    <location>
        <begin position="860"/>
        <end position="870"/>
    </location>
</feature>
<feature type="compositionally biased region" description="Pro residues" evidence="1">
    <location>
        <begin position="835"/>
        <end position="845"/>
    </location>
</feature>
<dbReference type="Gene3D" id="2.30.29.30">
    <property type="entry name" value="Pleckstrin-homology domain (PH domain)/Phosphotyrosine-binding domain (PTB)"/>
    <property type="match status" value="2"/>
</dbReference>
<evidence type="ECO:0000256" key="1">
    <source>
        <dbReference type="SAM" id="MobiDB-lite"/>
    </source>
</evidence>
<dbReference type="RefSeq" id="XP_013179666.1">
    <property type="nucleotide sequence ID" value="XM_013324212.1"/>
</dbReference>
<feature type="compositionally biased region" description="Polar residues" evidence="1">
    <location>
        <begin position="222"/>
        <end position="237"/>
    </location>
</feature>
<feature type="domain" description="PH" evidence="2">
    <location>
        <begin position="5"/>
        <end position="110"/>
    </location>
</feature>
<feature type="compositionally biased region" description="Low complexity" evidence="1">
    <location>
        <begin position="913"/>
        <end position="923"/>
    </location>
</feature>
<name>A0AAJ6ZUV8_PAPXU</name>
<organism evidence="4">
    <name type="scientific">Papilio xuthus</name>
    <name type="common">Asian swallowtail butterfly</name>
    <dbReference type="NCBI Taxonomy" id="66420"/>
    <lineage>
        <taxon>Eukaryota</taxon>
        <taxon>Metazoa</taxon>
        <taxon>Ecdysozoa</taxon>
        <taxon>Arthropoda</taxon>
        <taxon>Hexapoda</taxon>
        <taxon>Insecta</taxon>
        <taxon>Pterygota</taxon>
        <taxon>Neoptera</taxon>
        <taxon>Endopterygota</taxon>
        <taxon>Lepidoptera</taxon>
        <taxon>Glossata</taxon>
        <taxon>Ditrysia</taxon>
        <taxon>Papilionoidea</taxon>
        <taxon>Papilionidae</taxon>
        <taxon>Papilioninae</taxon>
        <taxon>Papilio</taxon>
    </lineage>
</organism>
<feature type="region of interest" description="Disordered" evidence="1">
    <location>
        <begin position="218"/>
        <end position="242"/>
    </location>
</feature>
<dbReference type="InterPro" id="IPR002404">
    <property type="entry name" value="IRS_PTB"/>
</dbReference>
<feature type="compositionally biased region" description="Basic and acidic residues" evidence="1">
    <location>
        <begin position="730"/>
        <end position="741"/>
    </location>
</feature>
<proteinExistence type="predicted"/>
<evidence type="ECO:0000259" key="2">
    <source>
        <dbReference type="PROSITE" id="PS50003"/>
    </source>
</evidence>
<accession>A0AAJ6ZUV8</accession>
<dbReference type="AlphaFoldDB" id="A0AAJ6ZUV8"/>
<evidence type="ECO:0000259" key="3">
    <source>
        <dbReference type="PROSITE" id="PS51064"/>
    </source>
</evidence>
<feature type="region of interest" description="Disordered" evidence="1">
    <location>
        <begin position="713"/>
        <end position="756"/>
    </location>
</feature>
<dbReference type="GeneID" id="106126503"/>
<sequence>MADDSTIIEGTVKFRDGKKWKSRWCVMRKLSPVADCVQLQLYGDARARWAGATSKAALSLDGYLGCEAGFTLDKHSHTLALVCRDHTAVLAFETRERLMQWQVKLQAHVAGARQWLVVVARGSRLAAGPARLLLRAPHAALVAGVPPRLLAVWELSHLRRYGAAQGRFCLEGGVRCGRGAGLHVLVTDQAAEIAREFECASRGNVSPTRWFAVFKKNEGAESSRTQPAHGSAPSTAQRARPPADLRLYEEPCAEDAGAVSPYWPSAERTHYQDMGLGDTVSVSDAEGTGCGSGAGSAWGGAQLQRCRSCMCKLGAMSRSSTAALTPGAKHFSPAWTMDALNENIQSYNVQNDNGVGDNIESCEALPVVNKTEEVCRCSDTPPRRPAKQTELVLAVSSAPRCARSRSHSQLSAFTEKIGPYENYDVPKVPSAEIDGEYYDTPKRLKECLNRELFKITRSSTTDTLVFKKPCGCLLKLGKKSKEPTIVDCEENFEVANCPCRRVTDWAQAWIRLPYCRRDTNAIEKPAPNKENSAPSDGPNALYATVDLSQKTRRKSQLQECPPTNEHQTCDAEIDDGPLANYENLSFALSLEHYENAKDLLRKVGITESELDAIGANLKPFSLAKISKNSVCLKCGHRRSDTGLVGSCGGAQSGGTDEYLMMEPSSLDSDRLRDRMLAAGYTPMSPIGSFAFHTLKYPVKSSINRLLEEKSASNPALCPDKTNNVCAEESSEGRASGDEKDGRRRARGRRSSSVDSSRFLEDVEEFEGSVGSGGSATSMETLRDLSGSRARAACACTARGAGARGGARGGAAAAGARDSCSSNDSGVSSWSLRSAAPPPAAPPLPRTAPHASGESRGVTDAHSTSSGTSDMSDYAETLSLCSSQSSGDAPAPSGPCPRRAASTLRPRAGREYRPLGPLAPAALLPRHHRAPAAPGSHLDAQRTAANKLY</sequence>